<dbReference type="InterPro" id="IPR001471">
    <property type="entry name" value="AP2/ERF_dom"/>
</dbReference>
<evidence type="ECO:0000256" key="1">
    <source>
        <dbReference type="ARBA" id="ARBA00004123"/>
    </source>
</evidence>
<dbReference type="Gene3D" id="3.30.730.10">
    <property type="entry name" value="AP2/ERF domain"/>
    <property type="match status" value="1"/>
</dbReference>
<keyword evidence="3" id="KW-0238">DNA-binding</keyword>
<evidence type="ECO:0000259" key="8">
    <source>
        <dbReference type="PROSITE" id="PS51032"/>
    </source>
</evidence>
<dbReference type="Proteomes" id="UP001172457">
    <property type="component" value="Chromosome 5"/>
</dbReference>
<dbReference type="PANTHER" id="PTHR31194">
    <property type="entry name" value="SHN SHINE , DNA BINDING / TRANSCRIPTION FACTOR"/>
    <property type="match status" value="1"/>
</dbReference>
<keyword evidence="2" id="KW-0805">Transcription regulation</keyword>
<accession>A0AA38SXH0</accession>
<comment type="caution">
    <text evidence="9">The sequence shown here is derived from an EMBL/GenBank/DDBJ whole genome shotgun (WGS) entry which is preliminary data.</text>
</comment>
<dbReference type="AlphaFoldDB" id="A0AA38SXH0"/>
<evidence type="ECO:0000313" key="9">
    <source>
        <dbReference type="EMBL" id="KAJ9546663.1"/>
    </source>
</evidence>
<reference evidence="9" key="1">
    <citation type="submission" date="2023-03" db="EMBL/GenBank/DDBJ databases">
        <title>Chromosome-scale reference genome and RAD-based genetic map of yellow starthistle (Centaurea solstitialis) reveal putative structural variation and QTLs associated with invader traits.</title>
        <authorList>
            <person name="Reatini B."/>
            <person name="Cang F.A."/>
            <person name="Jiang Q."/>
            <person name="Mckibben M.T.W."/>
            <person name="Barker M.S."/>
            <person name="Rieseberg L.H."/>
            <person name="Dlugosch K.M."/>
        </authorList>
    </citation>
    <scope>NUCLEOTIDE SEQUENCE</scope>
    <source>
        <strain evidence="9">CAN-66</strain>
        <tissue evidence="9">Leaf</tissue>
    </source>
</reference>
<evidence type="ECO:0000256" key="2">
    <source>
        <dbReference type="ARBA" id="ARBA00023015"/>
    </source>
</evidence>
<proteinExistence type="inferred from homology"/>
<feature type="compositionally biased region" description="Basic residues" evidence="7">
    <location>
        <begin position="12"/>
        <end position="23"/>
    </location>
</feature>
<evidence type="ECO:0000256" key="5">
    <source>
        <dbReference type="ARBA" id="ARBA00023242"/>
    </source>
</evidence>
<dbReference type="PROSITE" id="PS51032">
    <property type="entry name" value="AP2_ERF"/>
    <property type="match status" value="1"/>
</dbReference>
<keyword evidence="10" id="KW-1185">Reference proteome</keyword>
<feature type="domain" description="AP2/ERF" evidence="8">
    <location>
        <begin position="24"/>
        <end position="81"/>
    </location>
</feature>
<dbReference type="EMBL" id="JARYMX010000005">
    <property type="protein sequence ID" value="KAJ9546663.1"/>
    <property type="molecule type" value="Genomic_DNA"/>
</dbReference>
<evidence type="ECO:0000313" key="10">
    <source>
        <dbReference type="Proteomes" id="UP001172457"/>
    </source>
</evidence>
<dbReference type="InterPro" id="IPR016177">
    <property type="entry name" value="DNA-bd_dom_sf"/>
</dbReference>
<dbReference type="InterPro" id="IPR050913">
    <property type="entry name" value="AP2/ERF_ERF"/>
</dbReference>
<dbReference type="GO" id="GO:0005634">
    <property type="term" value="C:nucleus"/>
    <property type="evidence" value="ECO:0007669"/>
    <property type="project" value="UniProtKB-SubCell"/>
</dbReference>
<keyword evidence="5" id="KW-0539">Nucleus</keyword>
<dbReference type="CDD" id="cd00018">
    <property type="entry name" value="AP2"/>
    <property type="match status" value="1"/>
</dbReference>
<evidence type="ECO:0000256" key="6">
    <source>
        <dbReference type="ARBA" id="ARBA00024343"/>
    </source>
</evidence>
<comment type="similarity">
    <text evidence="6">Belongs to the AP2/ERF transcription factor family. ERF subfamily.</text>
</comment>
<dbReference type="InterPro" id="IPR036955">
    <property type="entry name" value="AP2/ERF_dom_sf"/>
</dbReference>
<organism evidence="9 10">
    <name type="scientific">Centaurea solstitialis</name>
    <name type="common">yellow star-thistle</name>
    <dbReference type="NCBI Taxonomy" id="347529"/>
    <lineage>
        <taxon>Eukaryota</taxon>
        <taxon>Viridiplantae</taxon>
        <taxon>Streptophyta</taxon>
        <taxon>Embryophyta</taxon>
        <taxon>Tracheophyta</taxon>
        <taxon>Spermatophyta</taxon>
        <taxon>Magnoliopsida</taxon>
        <taxon>eudicotyledons</taxon>
        <taxon>Gunneridae</taxon>
        <taxon>Pentapetalae</taxon>
        <taxon>asterids</taxon>
        <taxon>campanulids</taxon>
        <taxon>Asterales</taxon>
        <taxon>Asteraceae</taxon>
        <taxon>Carduoideae</taxon>
        <taxon>Cardueae</taxon>
        <taxon>Centaureinae</taxon>
        <taxon>Centaurea</taxon>
    </lineage>
</organism>
<dbReference type="Pfam" id="PF00847">
    <property type="entry name" value="AP2"/>
    <property type="match status" value="1"/>
</dbReference>
<protein>
    <recommendedName>
        <fullName evidence="8">AP2/ERF domain-containing protein</fullName>
    </recommendedName>
</protein>
<keyword evidence="4" id="KW-0804">Transcription</keyword>
<evidence type="ECO:0000256" key="4">
    <source>
        <dbReference type="ARBA" id="ARBA00023163"/>
    </source>
</evidence>
<dbReference type="GO" id="GO:0003700">
    <property type="term" value="F:DNA-binding transcription factor activity"/>
    <property type="evidence" value="ECO:0007669"/>
    <property type="project" value="InterPro"/>
</dbReference>
<dbReference type="SUPFAM" id="SSF54171">
    <property type="entry name" value="DNA-binding domain"/>
    <property type="match status" value="1"/>
</dbReference>
<dbReference type="PRINTS" id="PR00367">
    <property type="entry name" value="ETHRSPELEMNT"/>
</dbReference>
<feature type="region of interest" description="Disordered" evidence="7">
    <location>
        <begin position="1"/>
        <end position="25"/>
    </location>
</feature>
<dbReference type="GO" id="GO:0003677">
    <property type="term" value="F:DNA binding"/>
    <property type="evidence" value="ECO:0007669"/>
    <property type="project" value="UniProtKB-KW"/>
</dbReference>
<evidence type="ECO:0000256" key="7">
    <source>
        <dbReference type="SAM" id="MobiDB-lite"/>
    </source>
</evidence>
<sequence length="307" mass="32785">MTILVADGGATGRRKASNSRGHPRFVGVRQRPSGRWVAEIKDSLQKVRLWLGTFDTAEDAARAYDDAARSLRGAHARTNFDLPENAVGSVGCLPENAVPFCFEEACRGRRGRACWSPEGEDYRRKPRAKHAAATAKTLGFPTGHRPVVFKRKTSVITNLPLASQKLTGVITNLPLGSRKPPSVITNLPLASQKQNDGCNPIGSSDGQWRNNCYEPRPPPGTAETGLPAAKEQVVDVLSSLFDSNLMDSLWPLSGGATAAAAGVWTEEQAVRENGWGGGDGGGQGVNGGGLNGSNWDPFFVVKIVNNE</sequence>
<dbReference type="SMART" id="SM00380">
    <property type="entry name" value="AP2"/>
    <property type="match status" value="1"/>
</dbReference>
<dbReference type="PANTHER" id="PTHR31194:SF189">
    <property type="entry name" value="AP2_ERF DOMAIN-CONTAINING PROTEIN"/>
    <property type="match status" value="1"/>
</dbReference>
<name>A0AA38SXH0_9ASTR</name>
<gene>
    <name evidence="9" type="ORF">OSB04_019206</name>
</gene>
<evidence type="ECO:0000256" key="3">
    <source>
        <dbReference type="ARBA" id="ARBA00023125"/>
    </source>
</evidence>
<comment type="subcellular location">
    <subcellularLocation>
        <location evidence="1">Nucleus</location>
    </subcellularLocation>
</comment>
<dbReference type="FunFam" id="3.30.730.10:FF:000005">
    <property type="entry name" value="ethylene-responsive transcription factor RAP2-11"/>
    <property type="match status" value="1"/>
</dbReference>